<organism evidence="1 2">
    <name type="scientific">Vairimorpha apis BRL 01</name>
    <dbReference type="NCBI Taxonomy" id="1037528"/>
    <lineage>
        <taxon>Eukaryota</taxon>
        <taxon>Fungi</taxon>
        <taxon>Fungi incertae sedis</taxon>
        <taxon>Microsporidia</taxon>
        <taxon>Nosematidae</taxon>
        <taxon>Vairimorpha</taxon>
    </lineage>
</organism>
<dbReference type="AlphaFoldDB" id="T0LC39"/>
<sequence length="100" mass="12078">MILSFSLSKIDIRYNKNNLQLFITKLNKLRKHIKDKLQINDLNLYREYYVNILEIFPGVNILLKYLVRVYFDLVRVRWLCKMLDERVSDLVSICGVILRK</sequence>
<keyword evidence="2" id="KW-1185">Reference proteome</keyword>
<accession>T0LC39</accession>
<evidence type="ECO:0000313" key="2">
    <source>
        <dbReference type="Proteomes" id="UP000053780"/>
    </source>
</evidence>
<dbReference type="Proteomes" id="UP000053780">
    <property type="component" value="Unassembled WGS sequence"/>
</dbReference>
<dbReference type="EMBL" id="KE647077">
    <property type="protein sequence ID" value="EQB61849.1"/>
    <property type="molecule type" value="Genomic_DNA"/>
</dbReference>
<gene>
    <name evidence="1" type="ORF">NAPIS_ORF00576</name>
</gene>
<protein>
    <submittedName>
        <fullName evidence="1">Uncharacterized protein</fullName>
    </submittedName>
</protein>
<dbReference type="HOGENOM" id="CLU_2306856_0_0_1"/>
<evidence type="ECO:0000313" key="1">
    <source>
        <dbReference type="EMBL" id="EQB61849.1"/>
    </source>
</evidence>
<proteinExistence type="predicted"/>
<dbReference type="VEuPathDB" id="MicrosporidiaDB:NAPIS_ORF00576"/>
<name>T0LC39_9MICR</name>
<reference evidence="1 2" key="1">
    <citation type="journal article" date="2013" name="BMC Genomics">
        <title>Genome sequencing and comparative genomics of honey bee microsporidia, Nosema apis reveal novel insights into host-parasite interactions.</title>
        <authorList>
            <person name="Chen Yp."/>
            <person name="Pettis J.S."/>
            <person name="Zhao Y."/>
            <person name="Liu X."/>
            <person name="Tallon L.J."/>
            <person name="Sadzewicz L.D."/>
            <person name="Li R."/>
            <person name="Zheng H."/>
            <person name="Huang S."/>
            <person name="Zhang X."/>
            <person name="Hamilton M.C."/>
            <person name="Pernal S.F."/>
            <person name="Melathopoulos A.P."/>
            <person name="Yan X."/>
            <person name="Evans J.D."/>
        </authorList>
    </citation>
    <scope>NUCLEOTIDE SEQUENCE [LARGE SCALE GENOMIC DNA]</scope>
    <source>
        <strain evidence="1 2">BRL 01</strain>
    </source>
</reference>